<proteinExistence type="predicted"/>
<keyword evidence="3" id="KW-1185">Reference proteome</keyword>
<keyword evidence="1" id="KW-1133">Transmembrane helix</keyword>
<protein>
    <submittedName>
        <fullName evidence="2">Uncharacterized protein</fullName>
    </submittedName>
</protein>
<evidence type="ECO:0000313" key="3">
    <source>
        <dbReference type="Proteomes" id="UP000239203"/>
    </source>
</evidence>
<organism evidence="2 3">
    <name type="scientific">Actinokineospora auranticolor</name>
    <dbReference type="NCBI Taxonomy" id="155976"/>
    <lineage>
        <taxon>Bacteria</taxon>
        <taxon>Bacillati</taxon>
        <taxon>Actinomycetota</taxon>
        <taxon>Actinomycetes</taxon>
        <taxon>Pseudonocardiales</taxon>
        <taxon>Pseudonocardiaceae</taxon>
        <taxon>Actinokineospora</taxon>
    </lineage>
</organism>
<keyword evidence="1" id="KW-0472">Membrane</keyword>
<dbReference type="EMBL" id="PTIX01000003">
    <property type="protein sequence ID" value="PPK69626.1"/>
    <property type="molecule type" value="Genomic_DNA"/>
</dbReference>
<feature type="transmembrane region" description="Helical" evidence="1">
    <location>
        <begin position="12"/>
        <end position="30"/>
    </location>
</feature>
<dbReference type="Proteomes" id="UP000239203">
    <property type="component" value="Unassembled WGS sequence"/>
</dbReference>
<comment type="caution">
    <text evidence="2">The sequence shown here is derived from an EMBL/GenBank/DDBJ whole genome shotgun (WGS) entry which is preliminary data.</text>
</comment>
<evidence type="ECO:0000256" key="1">
    <source>
        <dbReference type="SAM" id="Phobius"/>
    </source>
</evidence>
<accession>A0A2S6GWQ8</accession>
<keyword evidence="1" id="KW-0812">Transmembrane</keyword>
<sequence>MADNRQTSRRLDPITLVLGLLTLFASGYVLSDGRLWFPQLDLRWIFAGGAVLVGLLLLGSSLRNKGKRK</sequence>
<dbReference type="AlphaFoldDB" id="A0A2S6GWQ8"/>
<dbReference type="RefSeq" id="WP_104478051.1">
    <property type="nucleotide sequence ID" value="NZ_CP154825.1"/>
</dbReference>
<evidence type="ECO:0000313" key="2">
    <source>
        <dbReference type="EMBL" id="PPK69626.1"/>
    </source>
</evidence>
<gene>
    <name evidence="2" type="ORF">CLV40_103236</name>
</gene>
<feature type="transmembrane region" description="Helical" evidence="1">
    <location>
        <begin position="42"/>
        <end position="62"/>
    </location>
</feature>
<name>A0A2S6GWQ8_9PSEU</name>
<reference evidence="2 3" key="1">
    <citation type="submission" date="2018-02" db="EMBL/GenBank/DDBJ databases">
        <title>Genomic Encyclopedia of Archaeal and Bacterial Type Strains, Phase II (KMG-II): from individual species to whole genera.</title>
        <authorList>
            <person name="Goeker M."/>
        </authorList>
    </citation>
    <scope>NUCLEOTIDE SEQUENCE [LARGE SCALE GENOMIC DNA]</scope>
    <source>
        <strain evidence="2 3">YU 961-1</strain>
    </source>
</reference>
<dbReference type="OrthoDB" id="3637587at2"/>